<evidence type="ECO:0000256" key="1">
    <source>
        <dbReference type="ARBA" id="ARBA00004141"/>
    </source>
</evidence>
<dbReference type="SUPFAM" id="SSF103481">
    <property type="entry name" value="Multidrug resistance efflux transporter EmrE"/>
    <property type="match status" value="2"/>
</dbReference>
<dbReference type="Proteomes" id="UP000256310">
    <property type="component" value="Unassembled WGS sequence"/>
</dbReference>
<accession>A0A3D9FDP6</accession>
<evidence type="ECO:0000256" key="2">
    <source>
        <dbReference type="ARBA" id="ARBA00009853"/>
    </source>
</evidence>
<dbReference type="RefSeq" id="WP_147297606.1">
    <property type="nucleotide sequence ID" value="NZ_QRDP01000004.1"/>
</dbReference>
<feature type="transmembrane region" description="Helical" evidence="6">
    <location>
        <begin position="239"/>
        <end position="263"/>
    </location>
</feature>
<comment type="caution">
    <text evidence="8">The sequence shown here is derived from an EMBL/GenBank/DDBJ whole genome shotgun (WGS) entry which is preliminary data.</text>
</comment>
<keyword evidence="9" id="KW-1185">Reference proteome</keyword>
<evidence type="ECO:0000313" key="8">
    <source>
        <dbReference type="EMBL" id="RED15692.1"/>
    </source>
</evidence>
<feature type="transmembrane region" description="Helical" evidence="6">
    <location>
        <begin position="212"/>
        <end position="232"/>
    </location>
</feature>
<gene>
    <name evidence="8" type="ORF">DFR46_0692</name>
</gene>
<dbReference type="InterPro" id="IPR000620">
    <property type="entry name" value="EamA_dom"/>
</dbReference>
<sequence>MTELAPPEQRPVTGIMLRIAAATVFSLMAAMVKIGSDYGLHTIEMIFWRFAFALPPILVWIALRPGFSIIKTKRPRAHLWRALIGLVAMGCSYYSITLLPLAEATTISFAAPVFATLLSAVFLMETVGWHRWGAVVAGFVGVLVVMQPQNATLPLNGLIVALVAAFGVACVIVTIRQISKTERAMTTVFWFTLIAALVTGFIVPFYGTNHDWLGWAIMFAIAVLGGTAQLLLTASLRVAPVVVVAPFDYIQLLWAVGLGWLIWSDVPTIMTGCGAAIIIASGLYTLFRERRRSKQPVRPVIV</sequence>
<feature type="transmembrane region" description="Helical" evidence="6">
    <location>
        <begin position="187"/>
        <end position="206"/>
    </location>
</feature>
<feature type="transmembrane region" description="Helical" evidence="6">
    <location>
        <begin position="155"/>
        <end position="175"/>
    </location>
</feature>
<feature type="transmembrane region" description="Helical" evidence="6">
    <location>
        <begin position="79"/>
        <end position="101"/>
    </location>
</feature>
<name>A0A3D9FDP6_9SPHN</name>
<feature type="transmembrane region" description="Helical" evidence="6">
    <location>
        <begin position="12"/>
        <end position="34"/>
    </location>
</feature>
<feature type="transmembrane region" description="Helical" evidence="6">
    <location>
        <begin position="107"/>
        <end position="124"/>
    </location>
</feature>
<feature type="transmembrane region" description="Helical" evidence="6">
    <location>
        <begin position="131"/>
        <end position="149"/>
    </location>
</feature>
<evidence type="ECO:0000256" key="5">
    <source>
        <dbReference type="ARBA" id="ARBA00023136"/>
    </source>
</evidence>
<dbReference type="GO" id="GO:0016020">
    <property type="term" value="C:membrane"/>
    <property type="evidence" value="ECO:0007669"/>
    <property type="project" value="UniProtKB-SubCell"/>
</dbReference>
<dbReference type="PANTHER" id="PTHR22911">
    <property type="entry name" value="ACYL-MALONYL CONDENSING ENZYME-RELATED"/>
    <property type="match status" value="1"/>
</dbReference>
<organism evidence="8 9">
    <name type="scientific">Parasphingopyxis lamellibrachiae</name>
    <dbReference type="NCBI Taxonomy" id="680125"/>
    <lineage>
        <taxon>Bacteria</taxon>
        <taxon>Pseudomonadati</taxon>
        <taxon>Pseudomonadota</taxon>
        <taxon>Alphaproteobacteria</taxon>
        <taxon>Sphingomonadales</taxon>
        <taxon>Sphingomonadaceae</taxon>
        <taxon>Parasphingopyxis</taxon>
    </lineage>
</organism>
<evidence type="ECO:0000256" key="4">
    <source>
        <dbReference type="ARBA" id="ARBA00022989"/>
    </source>
</evidence>
<dbReference type="AlphaFoldDB" id="A0A3D9FDP6"/>
<feature type="transmembrane region" description="Helical" evidence="6">
    <location>
        <begin position="269"/>
        <end position="287"/>
    </location>
</feature>
<protein>
    <submittedName>
        <fullName evidence="8">Drug/metabolite transporter (DMT)-like permease</fullName>
    </submittedName>
</protein>
<feature type="domain" description="EamA" evidence="7">
    <location>
        <begin position="156"/>
        <end position="281"/>
    </location>
</feature>
<dbReference type="PANTHER" id="PTHR22911:SF6">
    <property type="entry name" value="SOLUTE CARRIER FAMILY 35 MEMBER G1"/>
    <property type="match status" value="1"/>
</dbReference>
<comment type="subcellular location">
    <subcellularLocation>
        <location evidence="1">Membrane</location>
        <topology evidence="1">Multi-pass membrane protein</topology>
    </subcellularLocation>
</comment>
<feature type="domain" description="EamA" evidence="7">
    <location>
        <begin position="13"/>
        <end position="146"/>
    </location>
</feature>
<evidence type="ECO:0000256" key="6">
    <source>
        <dbReference type="SAM" id="Phobius"/>
    </source>
</evidence>
<keyword evidence="4 6" id="KW-1133">Transmembrane helix</keyword>
<comment type="similarity">
    <text evidence="2">Belongs to the drug/metabolite transporter (DMT) superfamily. 10 TMS drug/metabolite exporter (DME) (TC 2.A.7.3) family.</text>
</comment>
<keyword evidence="3 6" id="KW-0812">Transmembrane</keyword>
<dbReference type="EMBL" id="QRDP01000004">
    <property type="protein sequence ID" value="RED15692.1"/>
    <property type="molecule type" value="Genomic_DNA"/>
</dbReference>
<dbReference type="InterPro" id="IPR037185">
    <property type="entry name" value="EmrE-like"/>
</dbReference>
<feature type="transmembrane region" description="Helical" evidence="6">
    <location>
        <begin position="46"/>
        <end position="67"/>
    </location>
</feature>
<proteinExistence type="inferred from homology"/>
<reference evidence="8 9" key="1">
    <citation type="submission" date="2018-07" db="EMBL/GenBank/DDBJ databases">
        <title>Genomic Encyclopedia of Type Strains, Phase IV (KMG-IV): sequencing the most valuable type-strain genomes for metagenomic binning, comparative biology and taxonomic classification.</title>
        <authorList>
            <person name="Goeker M."/>
        </authorList>
    </citation>
    <scope>NUCLEOTIDE SEQUENCE [LARGE SCALE GENOMIC DNA]</scope>
    <source>
        <strain evidence="8 9">DSM 26725</strain>
    </source>
</reference>
<evidence type="ECO:0000259" key="7">
    <source>
        <dbReference type="Pfam" id="PF00892"/>
    </source>
</evidence>
<evidence type="ECO:0000313" key="9">
    <source>
        <dbReference type="Proteomes" id="UP000256310"/>
    </source>
</evidence>
<dbReference type="OrthoDB" id="9812899at2"/>
<dbReference type="Pfam" id="PF00892">
    <property type="entry name" value="EamA"/>
    <property type="match status" value="2"/>
</dbReference>
<keyword evidence="5 6" id="KW-0472">Membrane</keyword>
<evidence type="ECO:0000256" key="3">
    <source>
        <dbReference type="ARBA" id="ARBA00022692"/>
    </source>
</evidence>